<dbReference type="AlphaFoldDB" id="A0A235F9E5"/>
<keyword evidence="1" id="KW-0489">Methyltransferase</keyword>
<organism evidence="1 2">
    <name type="scientific">Fictibacillus aquaticus</name>
    <dbReference type="NCBI Taxonomy" id="2021314"/>
    <lineage>
        <taxon>Bacteria</taxon>
        <taxon>Bacillati</taxon>
        <taxon>Bacillota</taxon>
        <taxon>Bacilli</taxon>
        <taxon>Bacillales</taxon>
        <taxon>Fictibacillaceae</taxon>
        <taxon>Fictibacillus</taxon>
    </lineage>
</organism>
<dbReference type="Gene3D" id="3.40.50.150">
    <property type="entry name" value="Vaccinia Virus protein VP39"/>
    <property type="match status" value="1"/>
</dbReference>
<gene>
    <name evidence="1" type="ORF">CGZ90_08590</name>
</gene>
<reference evidence="1 2" key="1">
    <citation type="submission" date="2017-07" db="EMBL/GenBank/DDBJ databases">
        <title>Fictibacillus sp. nov. GDSW-R2A3 Genome sequencing and assembly.</title>
        <authorList>
            <person name="Mayilraj S."/>
        </authorList>
    </citation>
    <scope>NUCLEOTIDE SEQUENCE [LARGE SCALE GENOMIC DNA]</scope>
    <source>
        <strain evidence="1 2">GDSW-R2A3</strain>
    </source>
</reference>
<dbReference type="InterPro" id="IPR006901">
    <property type="entry name" value="TrmK"/>
</dbReference>
<comment type="caution">
    <text evidence="1">The sequence shown here is derived from an EMBL/GenBank/DDBJ whole genome shotgun (WGS) entry which is preliminary data.</text>
</comment>
<dbReference type="OrthoDB" id="5881184at2"/>
<proteinExistence type="predicted"/>
<dbReference type="RefSeq" id="WP_094251973.1">
    <property type="nucleotide sequence ID" value="NZ_JBHLXL010000001.1"/>
</dbReference>
<evidence type="ECO:0000313" key="2">
    <source>
        <dbReference type="Proteomes" id="UP000215059"/>
    </source>
</evidence>
<protein>
    <submittedName>
        <fullName evidence="1">tRNA (Adenine(22)-N(1))-methyltransferase TrmK</fullName>
    </submittedName>
</protein>
<dbReference type="InterPro" id="IPR029063">
    <property type="entry name" value="SAM-dependent_MTases_sf"/>
</dbReference>
<dbReference type="PIRSF" id="PIRSF018637">
    <property type="entry name" value="TrmK"/>
    <property type="match status" value="1"/>
</dbReference>
<sequence>MNEQNLSIRLTAVANHVEQGMKVADIGSDHAYLPCYLAIHKKIPFAVAGEITDGPLMSAKEQVKSLGFDNMIDVRKGDGLEVIEPGEVHAVTICGMGGILIASILENGKEKLEGVSKLILQPNVAARWVRAWLDKEGWVLSAEEILKEDGKIYEVLVAERSGNSPYSQDEKEKELLFGPYLLKERSGVFKEKWTGELNQWKKILSQMNNSGSPETEQRKKELQDKIKMAEELLS</sequence>
<dbReference type="PANTHER" id="PTHR38451:SF1">
    <property type="entry name" value="TRNA (ADENINE(22)-N(1))-METHYLTRANSFERASE"/>
    <property type="match status" value="1"/>
</dbReference>
<keyword evidence="1" id="KW-0808">Transferase</keyword>
<dbReference type="SUPFAM" id="SSF53335">
    <property type="entry name" value="S-adenosyl-L-methionine-dependent methyltransferases"/>
    <property type="match status" value="1"/>
</dbReference>
<dbReference type="EMBL" id="NOII01000002">
    <property type="protein sequence ID" value="OYD57940.1"/>
    <property type="molecule type" value="Genomic_DNA"/>
</dbReference>
<evidence type="ECO:0000313" key="1">
    <source>
        <dbReference type="EMBL" id="OYD57940.1"/>
    </source>
</evidence>
<dbReference type="Pfam" id="PF04816">
    <property type="entry name" value="TrmK"/>
    <property type="match status" value="1"/>
</dbReference>
<dbReference type="GO" id="GO:0032259">
    <property type="term" value="P:methylation"/>
    <property type="evidence" value="ECO:0007669"/>
    <property type="project" value="UniProtKB-KW"/>
</dbReference>
<accession>A0A235F9E5</accession>
<dbReference type="Proteomes" id="UP000215059">
    <property type="component" value="Unassembled WGS sequence"/>
</dbReference>
<dbReference type="PANTHER" id="PTHR38451">
    <property type="entry name" value="TRNA (ADENINE(22)-N(1))-METHYLTRANSFERASE"/>
    <property type="match status" value="1"/>
</dbReference>
<keyword evidence="2" id="KW-1185">Reference proteome</keyword>
<dbReference type="Gene3D" id="1.10.287.1890">
    <property type="match status" value="1"/>
</dbReference>
<dbReference type="GO" id="GO:0160105">
    <property type="term" value="F:tRNA (adenine(22)-N1)-methyltransferase activity"/>
    <property type="evidence" value="ECO:0007669"/>
    <property type="project" value="InterPro"/>
</dbReference>
<name>A0A235F9E5_9BACL</name>